<reference evidence="3 4" key="1">
    <citation type="submission" date="2024-10" db="EMBL/GenBank/DDBJ databases">
        <title>Updated reference genomes for cyclostephanoid diatoms.</title>
        <authorList>
            <person name="Roberts W.R."/>
            <person name="Alverson A.J."/>
        </authorList>
    </citation>
    <scope>NUCLEOTIDE SEQUENCE [LARGE SCALE GENOMIC DNA]</scope>
    <source>
        <strain evidence="3 4">AJA276-08</strain>
    </source>
</reference>
<dbReference type="EMBL" id="JALLAZ020001270">
    <property type="protein sequence ID" value="KAL3777704.1"/>
    <property type="molecule type" value="Genomic_DNA"/>
</dbReference>
<proteinExistence type="predicted"/>
<feature type="signal peptide" evidence="2">
    <location>
        <begin position="1"/>
        <end position="22"/>
    </location>
</feature>
<comment type="caution">
    <text evidence="3">The sequence shown here is derived from an EMBL/GenBank/DDBJ whole genome shotgun (WGS) entry which is preliminary data.</text>
</comment>
<feature type="chain" id="PRO_5044808958" evidence="2">
    <location>
        <begin position="23"/>
        <end position="261"/>
    </location>
</feature>
<evidence type="ECO:0000256" key="1">
    <source>
        <dbReference type="SAM" id="Phobius"/>
    </source>
</evidence>
<dbReference type="AlphaFoldDB" id="A0ABD3NQX3"/>
<name>A0ABD3NQX3_9STRA</name>
<keyword evidence="4" id="KW-1185">Reference proteome</keyword>
<accession>A0ABD3NQX3</accession>
<keyword evidence="1" id="KW-1133">Transmembrane helix</keyword>
<evidence type="ECO:0000313" key="4">
    <source>
        <dbReference type="Proteomes" id="UP001530315"/>
    </source>
</evidence>
<protein>
    <submittedName>
        <fullName evidence="3">Uncharacterized protein</fullName>
    </submittedName>
</protein>
<feature type="transmembrane region" description="Helical" evidence="1">
    <location>
        <begin position="181"/>
        <end position="199"/>
    </location>
</feature>
<keyword evidence="1" id="KW-0472">Membrane</keyword>
<evidence type="ECO:0000256" key="2">
    <source>
        <dbReference type="SAM" id="SignalP"/>
    </source>
</evidence>
<dbReference type="Proteomes" id="UP001530315">
    <property type="component" value="Unassembled WGS sequence"/>
</dbReference>
<keyword evidence="1" id="KW-0812">Transmembrane</keyword>
<gene>
    <name evidence="3" type="ORF">ACHAW5_010342</name>
</gene>
<sequence>MVYLSLLTSILGAAISASKCTAFHSPSQHSLMKAGCRPIICTKKNNQGVALAENREGNIDIDSFLSSLPSLDDVKKNILEILTCGENKRRISSLTRTYLANVTVSKGKAGERGEQYVIAQFSLFLFITIGGLPIVGDALFSVLGPTLICRGYFWCTDPPSISTITCLRGPCRLNPEGLTSLKVAFILTFAIPCILAPYWGGWIRLDHRLCHEIVSNGPASDYEETKLIEKFGSDYEEYKMRVQGKFCPPNIISIVKSNSRT</sequence>
<organism evidence="3 4">
    <name type="scientific">Stephanodiscus triporus</name>
    <dbReference type="NCBI Taxonomy" id="2934178"/>
    <lineage>
        <taxon>Eukaryota</taxon>
        <taxon>Sar</taxon>
        <taxon>Stramenopiles</taxon>
        <taxon>Ochrophyta</taxon>
        <taxon>Bacillariophyta</taxon>
        <taxon>Coscinodiscophyceae</taxon>
        <taxon>Thalassiosirophycidae</taxon>
        <taxon>Stephanodiscales</taxon>
        <taxon>Stephanodiscaceae</taxon>
        <taxon>Stephanodiscus</taxon>
    </lineage>
</organism>
<keyword evidence="2" id="KW-0732">Signal</keyword>
<evidence type="ECO:0000313" key="3">
    <source>
        <dbReference type="EMBL" id="KAL3777704.1"/>
    </source>
</evidence>